<evidence type="ECO:0000256" key="1">
    <source>
        <dbReference type="SAM" id="Phobius"/>
    </source>
</evidence>
<keyword evidence="1" id="KW-1133">Transmembrane helix</keyword>
<evidence type="ECO:0000313" key="4">
    <source>
        <dbReference type="Proteomes" id="UP000267606"/>
    </source>
</evidence>
<keyword evidence="1" id="KW-0472">Membrane</keyword>
<feature type="transmembrane region" description="Helical" evidence="1">
    <location>
        <begin position="90"/>
        <end position="109"/>
    </location>
</feature>
<dbReference type="SUPFAM" id="SSF81665">
    <property type="entry name" value="Calcium ATPase, transmembrane domain M"/>
    <property type="match status" value="1"/>
</dbReference>
<dbReference type="EMBL" id="UZAJ01011339">
    <property type="protein sequence ID" value="VDO59802.1"/>
    <property type="molecule type" value="Genomic_DNA"/>
</dbReference>
<dbReference type="STRING" id="387005.A0A183HPC7"/>
<proteinExistence type="predicted"/>
<dbReference type="WBParaSite" id="OFLC_0000933801-mRNA-1">
    <property type="protein sequence ID" value="OFLC_0000933801-mRNA-1"/>
    <property type="gene ID" value="OFLC_0000933801"/>
</dbReference>
<feature type="transmembrane region" description="Helical" evidence="1">
    <location>
        <begin position="7"/>
        <end position="26"/>
    </location>
</feature>
<dbReference type="Proteomes" id="UP000267606">
    <property type="component" value="Unassembled WGS sequence"/>
</dbReference>
<evidence type="ECO:0000313" key="5">
    <source>
        <dbReference type="WBParaSite" id="OFLC_0000933801-mRNA-1"/>
    </source>
</evidence>
<dbReference type="InterPro" id="IPR023298">
    <property type="entry name" value="ATPase_P-typ_TM_dom_sf"/>
</dbReference>
<dbReference type="Pfam" id="PF00689">
    <property type="entry name" value="Cation_ATPase_C"/>
    <property type="match status" value="1"/>
</dbReference>
<dbReference type="Gene3D" id="1.20.1110.10">
    <property type="entry name" value="Calcium-transporting ATPase, transmembrane domain"/>
    <property type="match status" value="1"/>
</dbReference>
<name>A0A183HPC7_9BILA</name>
<feature type="domain" description="Cation-transporting P-type ATPase C-terminal" evidence="2">
    <location>
        <begin position="3"/>
        <end position="63"/>
    </location>
</feature>
<evidence type="ECO:0000259" key="2">
    <source>
        <dbReference type="Pfam" id="PF00689"/>
    </source>
</evidence>
<dbReference type="AlphaFoldDB" id="A0A183HPC7"/>
<gene>
    <name evidence="3" type="ORF">OFLC_LOCUS9335</name>
</gene>
<keyword evidence="1" id="KW-0812">Transmembrane</keyword>
<accession>A0A183HPC7</accession>
<dbReference type="InterPro" id="IPR006068">
    <property type="entry name" value="ATPase_P-typ_cation-transptr_C"/>
</dbReference>
<keyword evidence="4" id="KW-1185">Reference proteome</keyword>
<organism evidence="5">
    <name type="scientific">Onchocerca flexuosa</name>
    <dbReference type="NCBI Taxonomy" id="387005"/>
    <lineage>
        <taxon>Eukaryota</taxon>
        <taxon>Metazoa</taxon>
        <taxon>Ecdysozoa</taxon>
        <taxon>Nematoda</taxon>
        <taxon>Chromadorea</taxon>
        <taxon>Rhabditida</taxon>
        <taxon>Spirurina</taxon>
        <taxon>Spiruromorpha</taxon>
        <taxon>Filarioidea</taxon>
        <taxon>Onchocercidae</taxon>
        <taxon>Onchocerca</taxon>
    </lineage>
</organism>
<evidence type="ECO:0000313" key="3">
    <source>
        <dbReference type="EMBL" id="VDO59802.1"/>
    </source>
</evidence>
<reference evidence="5" key="1">
    <citation type="submission" date="2016-06" db="UniProtKB">
        <authorList>
            <consortium name="WormBaseParasite"/>
        </authorList>
    </citation>
    <scope>IDENTIFICATION</scope>
</reference>
<reference evidence="3 4" key="2">
    <citation type="submission" date="2018-11" db="EMBL/GenBank/DDBJ databases">
        <authorList>
            <consortium name="Pathogen Informatics"/>
        </authorList>
    </citation>
    <scope>NUCLEOTIDE SEQUENCE [LARGE SCALE GENOMIC DNA]</scope>
</reference>
<protein>
    <submittedName>
        <fullName evidence="5">Cation_ATPase_C domain-containing protein</fullName>
    </submittedName>
</protein>
<sequence length="139" mass="16241">MPPWKNIWLMSSIALSLSLHFVILYVEILATIFQITPLTIMEWFAVLKISFPVILLDEALKFIARNYIDGEAIYRTGDYEKPSRKRVLRILLTVVMLTMLYVGYFYWILKPYLPQLMHAIGKNSQSNLNSFPSHSRDDL</sequence>
<feature type="transmembrane region" description="Helical" evidence="1">
    <location>
        <begin position="32"/>
        <end position="56"/>
    </location>
</feature>